<accession>A0ABV0UTP9</accession>
<reference evidence="1 2" key="1">
    <citation type="submission" date="2021-06" db="EMBL/GenBank/DDBJ databases">
        <authorList>
            <person name="Palmer J.M."/>
        </authorList>
    </citation>
    <scope>NUCLEOTIDE SEQUENCE [LARGE SCALE GENOMIC DNA]</scope>
    <source>
        <strain evidence="2">if_2019</strain>
        <tissue evidence="1">Muscle</tissue>
    </source>
</reference>
<comment type="caution">
    <text evidence="1">The sequence shown here is derived from an EMBL/GenBank/DDBJ whole genome shotgun (WGS) entry which is preliminary data.</text>
</comment>
<protein>
    <submittedName>
        <fullName evidence="1">Uncharacterized protein</fullName>
    </submittedName>
</protein>
<evidence type="ECO:0000313" key="1">
    <source>
        <dbReference type="EMBL" id="MEQ2248599.1"/>
    </source>
</evidence>
<keyword evidence="2" id="KW-1185">Reference proteome</keyword>
<gene>
    <name evidence="1" type="ORF">ILYODFUR_020664</name>
</gene>
<name>A0ABV0UTP9_9TELE</name>
<organism evidence="1 2">
    <name type="scientific">Ilyodon furcidens</name>
    <name type="common">goldbreast splitfin</name>
    <dbReference type="NCBI Taxonomy" id="33524"/>
    <lineage>
        <taxon>Eukaryota</taxon>
        <taxon>Metazoa</taxon>
        <taxon>Chordata</taxon>
        <taxon>Craniata</taxon>
        <taxon>Vertebrata</taxon>
        <taxon>Euteleostomi</taxon>
        <taxon>Actinopterygii</taxon>
        <taxon>Neopterygii</taxon>
        <taxon>Teleostei</taxon>
        <taxon>Neoteleostei</taxon>
        <taxon>Acanthomorphata</taxon>
        <taxon>Ovalentaria</taxon>
        <taxon>Atherinomorphae</taxon>
        <taxon>Cyprinodontiformes</taxon>
        <taxon>Goodeidae</taxon>
        <taxon>Ilyodon</taxon>
    </lineage>
</organism>
<dbReference type="Proteomes" id="UP001482620">
    <property type="component" value="Unassembled WGS sequence"/>
</dbReference>
<proteinExistence type="predicted"/>
<feature type="non-terminal residue" evidence="1">
    <location>
        <position position="173"/>
    </location>
</feature>
<sequence length="173" mass="18723">MPQDTLERLGLSAGLGMPRASRSGAGGEGLCMICLILKFLPASSLATLMLSIVTGLCELWASLRRSSVDVYSQHDGLLNFEHTNDVPPGVSHMSTRVPRGLCNTPSCTEWTARWSPPSLKTEDVFVMVDRPGPVMEPELNCSSVCDFPLCLIQAGVSRQDGQDILRRLCSLSS</sequence>
<dbReference type="EMBL" id="JAHRIQ010083244">
    <property type="protein sequence ID" value="MEQ2248599.1"/>
    <property type="molecule type" value="Genomic_DNA"/>
</dbReference>
<evidence type="ECO:0000313" key="2">
    <source>
        <dbReference type="Proteomes" id="UP001482620"/>
    </source>
</evidence>